<dbReference type="PIRSF" id="PIRSF004553">
    <property type="entry name" value="CHP00095"/>
    <property type="match status" value="1"/>
</dbReference>
<evidence type="ECO:0000313" key="5">
    <source>
        <dbReference type="Proteomes" id="UP000582837"/>
    </source>
</evidence>
<dbReference type="Gene3D" id="3.40.50.150">
    <property type="entry name" value="Vaccinia Virus protein VP39"/>
    <property type="match status" value="1"/>
</dbReference>
<accession>A0A841GTX2</accession>
<dbReference type="InterPro" id="IPR029063">
    <property type="entry name" value="SAM-dependent_MTases_sf"/>
</dbReference>
<comment type="caution">
    <text evidence="4">The sequence shown here is derived from an EMBL/GenBank/DDBJ whole genome shotgun (WGS) entry which is preliminary data.</text>
</comment>
<proteinExistence type="predicted"/>
<keyword evidence="2 4" id="KW-0808">Transferase</keyword>
<dbReference type="GO" id="GO:0052913">
    <property type="term" value="F:16S rRNA (guanine(966)-N(2))-methyltransferase activity"/>
    <property type="evidence" value="ECO:0007669"/>
    <property type="project" value="UniProtKB-EC"/>
</dbReference>
<dbReference type="SUPFAM" id="SSF53335">
    <property type="entry name" value="S-adenosyl-L-methionine-dependent methyltransferases"/>
    <property type="match status" value="1"/>
</dbReference>
<dbReference type="PANTHER" id="PTHR43542">
    <property type="entry name" value="METHYLTRANSFERASE"/>
    <property type="match status" value="1"/>
</dbReference>
<evidence type="ECO:0000256" key="1">
    <source>
        <dbReference type="ARBA" id="ARBA00022603"/>
    </source>
</evidence>
<name>A0A841GTX2_9BACT</name>
<keyword evidence="5" id="KW-1185">Reference proteome</keyword>
<dbReference type="EMBL" id="JACHIA010000003">
    <property type="protein sequence ID" value="MBB6070109.1"/>
    <property type="molecule type" value="Genomic_DNA"/>
</dbReference>
<evidence type="ECO:0000256" key="3">
    <source>
        <dbReference type="SAM" id="MobiDB-lite"/>
    </source>
</evidence>
<dbReference type="EC" id="2.1.1.171" evidence="4"/>
<dbReference type="AlphaFoldDB" id="A0A841GTX2"/>
<dbReference type="PANTHER" id="PTHR43542:SF1">
    <property type="entry name" value="METHYLTRANSFERASE"/>
    <property type="match status" value="1"/>
</dbReference>
<dbReference type="RefSeq" id="WP_170039870.1">
    <property type="nucleotide sequence ID" value="NZ_JABDTL010000002.1"/>
</dbReference>
<dbReference type="GO" id="GO:0003676">
    <property type="term" value="F:nucleic acid binding"/>
    <property type="evidence" value="ECO:0007669"/>
    <property type="project" value="InterPro"/>
</dbReference>
<evidence type="ECO:0000256" key="2">
    <source>
        <dbReference type="ARBA" id="ARBA00022679"/>
    </source>
</evidence>
<keyword evidence="1 4" id="KW-0489">Methyltransferase</keyword>
<sequence>MRIVAGEWGGRRISAPPGRETRPTTDRVREAWMSAVADFLPDARVLDLFAGSGALGLEALSRGARHAVFVENGSPALRVLRENLTVLGAGERGEIVKADAIRYVAGLEREAFDVAFADPPYAQGWAAALVDAFIAVPFAALLCVEHGRNDPLPATDGARTRRYGDTQLTFIPAPE</sequence>
<dbReference type="Pfam" id="PF03602">
    <property type="entry name" value="Cons_hypoth95"/>
    <property type="match status" value="1"/>
</dbReference>
<dbReference type="PROSITE" id="PS00092">
    <property type="entry name" value="N6_MTASE"/>
    <property type="match status" value="1"/>
</dbReference>
<organism evidence="4 5">
    <name type="scientific">Longimicrobium terrae</name>
    <dbReference type="NCBI Taxonomy" id="1639882"/>
    <lineage>
        <taxon>Bacteria</taxon>
        <taxon>Pseudomonadati</taxon>
        <taxon>Gemmatimonadota</taxon>
        <taxon>Longimicrobiia</taxon>
        <taxon>Longimicrobiales</taxon>
        <taxon>Longimicrobiaceae</taxon>
        <taxon>Longimicrobium</taxon>
    </lineage>
</organism>
<feature type="region of interest" description="Disordered" evidence="3">
    <location>
        <begin position="1"/>
        <end position="23"/>
    </location>
</feature>
<gene>
    <name evidence="4" type="ORF">HNQ61_001726</name>
</gene>
<dbReference type="NCBIfam" id="TIGR00095">
    <property type="entry name" value="16S rRNA (guanine(966)-N(2))-methyltransferase RsmD"/>
    <property type="match status" value="1"/>
</dbReference>
<protein>
    <submittedName>
        <fullName evidence="4">16S rRNA (Guanine966-N2)-methyltransferase</fullName>
        <ecNumber evidence="4">2.1.1.171</ecNumber>
    </submittedName>
</protein>
<dbReference type="Proteomes" id="UP000582837">
    <property type="component" value="Unassembled WGS sequence"/>
</dbReference>
<dbReference type="InterPro" id="IPR002052">
    <property type="entry name" value="DNA_methylase_N6_adenine_CS"/>
</dbReference>
<evidence type="ECO:0000313" key="4">
    <source>
        <dbReference type="EMBL" id="MBB6070109.1"/>
    </source>
</evidence>
<dbReference type="InterPro" id="IPR004398">
    <property type="entry name" value="RNA_MeTrfase_RsmD"/>
</dbReference>
<dbReference type="CDD" id="cd02440">
    <property type="entry name" value="AdoMet_MTases"/>
    <property type="match status" value="1"/>
</dbReference>
<reference evidence="4 5" key="1">
    <citation type="submission" date="2020-08" db="EMBL/GenBank/DDBJ databases">
        <title>Genomic Encyclopedia of Type Strains, Phase IV (KMG-IV): sequencing the most valuable type-strain genomes for metagenomic binning, comparative biology and taxonomic classification.</title>
        <authorList>
            <person name="Goeker M."/>
        </authorList>
    </citation>
    <scope>NUCLEOTIDE SEQUENCE [LARGE SCALE GENOMIC DNA]</scope>
    <source>
        <strain evidence="4 5">DSM 29007</strain>
    </source>
</reference>